<dbReference type="OrthoDB" id="10253409at2759"/>
<dbReference type="GO" id="GO:0005794">
    <property type="term" value="C:Golgi apparatus"/>
    <property type="evidence" value="ECO:0007669"/>
    <property type="project" value="TreeGrafter"/>
</dbReference>
<evidence type="ECO:0000313" key="7">
    <source>
        <dbReference type="Proteomes" id="UP000780801"/>
    </source>
</evidence>
<reference evidence="6" key="1">
    <citation type="journal article" date="2020" name="Fungal Divers.">
        <title>Resolving the Mortierellaceae phylogeny through synthesis of multi-gene phylogenetics and phylogenomics.</title>
        <authorList>
            <person name="Vandepol N."/>
            <person name="Liber J."/>
            <person name="Desiro A."/>
            <person name="Na H."/>
            <person name="Kennedy M."/>
            <person name="Barry K."/>
            <person name="Grigoriev I.V."/>
            <person name="Miller A.N."/>
            <person name="O'Donnell K."/>
            <person name="Stajich J.E."/>
            <person name="Bonito G."/>
        </authorList>
    </citation>
    <scope>NUCLEOTIDE SEQUENCE</scope>
    <source>
        <strain evidence="6">KOD1015</strain>
    </source>
</reference>
<keyword evidence="3" id="KW-0519">Myristate</keyword>
<feature type="region of interest" description="Disordered" evidence="5">
    <location>
        <begin position="167"/>
        <end position="207"/>
    </location>
</feature>
<name>A0A9P6KEC9_9FUNG</name>
<dbReference type="Proteomes" id="UP000780801">
    <property type="component" value="Unassembled WGS sequence"/>
</dbReference>
<dbReference type="PANTHER" id="PTHR12895">
    <property type="entry name" value="DYMECLIN"/>
    <property type="match status" value="1"/>
</dbReference>
<gene>
    <name evidence="6" type="ORF">BGW38_001099</name>
</gene>
<evidence type="ECO:0000256" key="3">
    <source>
        <dbReference type="ARBA" id="ARBA00022707"/>
    </source>
</evidence>
<dbReference type="AlphaFoldDB" id="A0A9P6KEC9"/>
<feature type="compositionally biased region" description="Polar residues" evidence="5">
    <location>
        <begin position="115"/>
        <end position="129"/>
    </location>
</feature>
<keyword evidence="7" id="KW-1185">Reference proteome</keyword>
<dbReference type="GO" id="GO:0007030">
    <property type="term" value="P:Golgi organization"/>
    <property type="evidence" value="ECO:0007669"/>
    <property type="project" value="TreeGrafter"/>
</dbReference>
<keyword evidence="4" id="KW-0449">Lipoprotein</keyword>
<comment type="similarity">
    <text evidence="1">Belongs to the dymeclin family.</text>
</comment>
<evidence type="ECO:0000256" key="1">
    <source>
        <dbReference type="ARBA" id="ARBA00010603"/>
    </source>
</evidence>
<protein>
    <recommendedName>
        <fullName evidence="2">Dymeclin</fullName>
    </recommendedName>
</protein>
<comment type="caution">
    <text evidence="6">The sequence shown here is derived from an EMBL/GenBank/DDBJ whole genome shotgun (WGS) entry which is preliminary data.</text>
</comment>
<dbReference type="InterPro" id="IPR019142">
    <property type="entry name" value="Dymeclin"/>
</dbReference>
<feature type="compositionally biased region" description="Polar residues" evidence="5">
    <location>
        <begin position="167"/>
        <end position="176"/>
    </location>
</feature>
<evidence type="ECO:0000256" key="2">
    <source>
        <dbReference type="ARBA" id="ARBA00015736"/>
    </source>
</evidence>
<dbReference type="EMBL" id="JAABOA010001331">
    <property type="protein sequence ID" value="KAF9581768.1"/>
    <property type="molecule type" value="Genomic_DNA"/>
</dbReference>
<evidence type="ECO:0000313" key="6">
    <source>
        <dbReference type="EMBL" id="KAF9581768.1"/>
    </source>
</evidence>
<evidence type="ECO:0000256" key="5">
    <source>
        <dbReference type="SAM" id="MobiDB-lite"/>
    </source>
</evidence>
<feature type="region of interest" description="Disordered" evidence="5">
    <location>
        <begin position="1"/>
        <end position="129"/>
    </location>
</feature>
<feature type="compositionally biased region" description="Polar residues" evidence="5">
    <location>
        <begin position="90"/>
        <end position="100"/>
    </location>
</feature>
<dbReference type="Pfam" id="PF09742">
    <property type="entry name" value="Dymeclin"/>
    <property type="match status" value="1"/>
</dbReference>
<feature type="compositionally biased region" description="Polar residues" evidence="5">
    <location>
        <begin position="11"/>
        <end position="21"/>
    </location>
</feature>
<dbReference type="PANTHER" id="PTHR12895:SF9">
    <property type="entry name" value="DYMECLIN"/>
    <property type="match status" value="1"/>
</dbReference>
<proteinExistence type="inferred from homology"/>
<accession>A0A9P6KEC9</accession>
<evidence type="ECO:0000256" key="4">
    <source>
        <dbReference type="ARBA" id="ARBA00023288"/>
    </source>
</evidence>
<organism evidence="6 7">
    <name type="scientific">Lunasporangiospora selenospora</name>
    <dbReference type="NCBI Taxonomy" id="979761"/>
    <lineage>
        <taxon>Eukaryota</taxon>
        <taxon>Fungi</taxon>
        <taxon>Fungi incertae sedis</taxon>
        <taxon>Mucoromycota</taxon>
        <taxon>Mortierellomycotina</taxon>
        <taxon>Mortierellomycetes</taxon>
        <taxon>Mortierellales</taxon>
        <taxon>Mortierellaceae</taxon>
        <taxon>Lunasporangiospora</taxon>
    </lineage>
</organism>
<sequence>MSTKPDPARATSPSPAAQASESLAPIAPAHQRFSPEVAAPFDQLEISSTHRKTGASGAFGGPLAPVQPSHPTGPANTRTSFSLGEHSDHTNAFTPGSYIQGTDRPLASGLPLPESSYSSPRSLDGQGTDSVLESFARRESLSLNQGGASRGRRRSLFLYQQTTRSSIDTGSAINTPESDRGHSSGYYTFAPDHSGIPPDVPSPGPHSPAFSISTFSGIIPASTSISSIIGSTQSKPPTLEFRHPITIKELETISILGPSQILAAKTLCSSRVLSRIDTIGWYSILGAQKFPAITSSQDAYDIEMATTCMSIEFGANNVQTQNFNTLILQLLSQIKLIKDQDYKGDIPSHAYNALFLTRIFLNHFITHLGPGSELSAEAQQEALGVVSFKGCKLGVDQSIVSDTRSYAEQLIQGPSLPDTVTRSSPSAYEFYEETLNLVTVMASTQIQLSTSALSENNYFLNMILQRFGPVANRLILRLLWNFTDQRPSPPHTGSLVYNAYNYLFSKTGSSPSSEPHPIADRSLLLLLLFHVQAKGDSGWDGFRKAIRSIRDERGELGFV</sequence>